<dbReference type="GO" id="GO:0005789">
    <property type="term" value="C:endoplasmic reticulum membrane"/>
    <property type="evidence" value="ECO:0007669"/>
    <property type="project" value="UniProtKB-SubCell"/>
</dbReference>
<name>A0A9N8HFC3_9STRA</name>
<keyword evidence="4" id="KW-0256">Endoplasmic reticulum</keyword>
<comment type="caution">
    <text evidence="7">The sequence shown here is derived from an EMBL/GenBank/DDBJ whole genome shotgun (WGS) entry which is preliminary data.</text>
</comment>
<evidence type="ECO:0000256" key="3">
    <source>
        <dbReference type="ARBA" id="ARBA00022692"/>
    </source>
</evidence>
<dbReference type="Pfam" id="PF07281">
    <property type="entry name" value="INSIG"/>
    <property type="match status" value="1"/>
</dbReference>
<evidence type="ECO:0000313" key="7">
    <source>
        <dbReference type="EMBL" id="CAB9508333.1"/>
    </source>
</evidence>
<evidence type="ECO:0000256" key="1">
    <source>
        <dbReference type="ARBA" id="ARBA00004477"/>
    </source>
</evidence>
<protein>
    <submittedName>
        <fullName evidence="7">Uncharacterized protein</fullName>
    </submittedName>
</protein>
<dbReference type="EMBL" id="CAICTM010000342">
    <property type="protein sequence ID" value="CAB9508333.1"/>
    <property type="molecule type" value="Genomic_DNA"/>
</dbReference>
<evidence type="ECO:0000256" key="2">
    <source>
        <dbReference type="ARBA" id="ARBA00007475"/>
    </source>
</evidence>
<evidence type="ECO:0000256" key="6">
    <source>
        <dbReference type="ARBA" id="ARBA00023136"/>
    </source>
</evidence>
<dbReference type="OrthoDB" id="46308at2759"/>
<sequence length="272" mass="29974">MQPLLPKLRAGGSAKLFVFGATIGPVVDSFHNQCLLRYDWAPITVPWPAGPLGSSLARLLEQEYLLCSSWSVPLLLGFAYVVLGDLLPRLFQWMLLQIPNQPSQQPQQQQPTTRQSGNLRTKAILAVVTTALIIKLSQFLELHDPFLSADTNYAVLLTATLIQWWALDGSLAALLAAGITSIGGPLSELPFVANGLWHYIPEAGDYLPLTNLPENLGNFLKPWLGDSYSKLALSSITGPCYFAVTLDAIALGRWFQSSSRRDDDNQEKREIQ</sequence>
<gene>
    <name evidence="7" type="ORF">SEMRO_343_G121930.1</name>
</gene>
<proteinExistence type="inferred from homology"/>
<keyword evidence="5" id="KW-1133">Transmembrane helix</keyword>
<dbReference type="PANTHER" id="PTHR36774">
    <property type="entry name" value="INSULIN-INDUCED PROTEIN"/>
    <property type="match status" value="1"/>
</dbReference>
<evidence type="ECO:0000256" key="5">
    <source>
        <dbReference type="ARBA" id="ARBA00022989"/>
    </source>
</evidence>
<accession>A0A9N8HFC3</accession>
<comment type="similarity">
    <text evidence="2">Belongs to the INSIG family.</text>
</comment>
<keyword evidence="3" id="KW-0812">Transmembrane</keyword>
<dbReference type="AlphaFoldDB" id="A0A9N8HFC3"/>
<organism evidence="7 8">
    <name type="scientific">Seminavis robusta</name>
    <dbReference type="NCBI Taxonomy" id="568900"/>
    <lineage>
        <taxon>Eukaryota</taxon>
        <taxon>Sar</taxon>
        <taxon>Stramenopiles</taxon>
        <taxon>Ochrophyta</taxon>
        <taxon>Bacillariophyta</taxon>
        <taxon>Bacillariophyceae</taxon>
        <taxon>Bacillariophycidae</taxon>
        <taxon>Naviculales</taxon>
        <taxon>Naviculaceae</taxon>
        <taxon>Seminavis</taxon>
    </lineage>
</organism>
<dbReference type="PANTHER" id="PTHR36774:SF1">
    <property type="entry name" value="INSULIN-INDUCED PROTEIN"/>
    <property type="match status" value="1"/>
</dbReference>
<dbReference type="InterPro" id="IPR025929">
    <property type="entry name" value="INSIG_fam"/>
</dbReference>
<reference evidence="7" key="1">
    <citation type="submission" date="2020-06" db="EMBL/GenBank/DDBJ databases">
        <authorList>
            <consortium name="Plant Systems Biology data submission"/>
        </authorList>
    </citation>
    <scope>NUCLEOTIDE SEQUENCE</scope>
    <source>
        <strain evidence="7">D6</strain>
    </source>
</reference>
<keyword evidence="8" id="KW-1185">Reference proteome</keyword>
<keyword evidence="6" id="KW-0472">Membrane</keyword>
<comment type="subcellular location">
    <subcellularLocation>
        <location evidence="1">Endoplasmic reticulum membrane</location>
        <topology evidence="1">Multi-pass membrane protein</topology>
    </subcellularLocation>
</comment>
<evidence type="ECO:0000313" key="8">
    <source>
        <dbReference type="Proteomes" id="UP001153069"/>
    </source>
</evidence>
<dbReference type="Proteomes" id="UP001153069">
    <property type="component" value="Unassembled WGS sequence"/>
</dbReference>
<evidence type="ECO:0000256" key="4">
    <source>
        <dbReference type="ARBA" id="ARBA00022824"/>
    </source>
</evidence>